<dbReference type="Proteomes" id="UP000262477">
    <property type="component" value="Unassembled WGS sequence"/>
</dbReference>
<proteinExistence type="predicted"/>
<keyword evidence="2" id="KW-1185">Reference proteome</keyword>
<accession>A0A371QB80</accession>
<protein>
    <submittedName>
        <fullName evidence="1">Uncharacterized protein</fullName>
    </submittedName>
</protein>
<gene>
    <name evidence="1" type="ORF">DY245_01290</name>
</gene>
<dbReference type="RefSeq" id="WP_128502503.1">
    <property type="nucleotide sequence ID" value="NZ_QUAC01000011.1"/>
</dbReference>
<organism evidence="1 2">
    <name type="scientific">Streptomyces inhibens</name>
    <dbReference type="NCBI Taxonomy" id="2293571"/>
    <lineage>
        <taxon>Bacteria</taxon>
        <taxon>Bacillati</taxon>
        <taxon>Actinomycetota</taxon>
        <taxon>Actinomycetes</taxon>
        <taxon>Kitasatosporales</taxon>
        <taxon>Streptomycetaceae</taxon>
        <taxon>Streptomyces</taxon>
    </lineage>
</organism>
<sequence length="161" mass="16757">MFELLPGVGLVLSRLPRHGDVLRFGASERDAQWAVAALADVRETWVCGAGWAFTARYDGLELLAYGDARDREGLGRDRPGLASVVLARCRESLAGPSAVPVVLDGIDLFGYPAAEVLDVLGLDAPSLGVPGLAVPGLDGYPGVGLSVALPGSYLSEVRISA</sequence>
<dbReference type="EMBL" id="QUAC01000011">
    <property type="protein sequence ID" value="REK91969.1"/>
    <property type="molecule type" value="Genomic_DNA"/>
</dbReference>
<reference evidence="1 2" key="1">
    <citation type="submission" date="2018-08" db="EMBL/GenBank/DDBJ databases">
        <title>Streptomyces NEAU-D10 sp. nov., a novel Actinomycete isolated from soil.</title>
        <authorList>
            <person name="Jin L."/>
        </authorList>
    </citation>
    <scope>NUCLEOTIDE SEQUENCE [LARGE SCALE GENOMIC DNA]</scope>
    <source>
        <strain evidence="1 2">NEAU-D10</strain>
    </source>
</reference>
<comment type="caution">
    <text evidence="1">The sequence shown here is derived from an EMBL/GenBank/DDBJ whole genome shotgun (WGS) entry which is preliminary data.</text>
</comment>
<name>A0A371QB80_STRIH</name>
<dbReference type="OrthoDB" id="3872745at2"/>
<dbReference type="AlphaFoldDB" id="A0A371QB80"/>
<evidence type="ECO:0000313" key="2">
    <source>
        <dbReference type="Proteomes" id="UP000262477"/>
    </source>
</evidence>
<evidence type="ECO:0000313" key="1">
    <source>
        <dbReference type="EMBL" id="REK91969.1"/>
    </source>
</evidence>